<dbReference type="Proteomes" id="UP001231445">
    <property type="component" value="Chromosome"/>
</dbReference>
<accession>A0A9Y2B8K6</accession>
<evidence type="ECO:0000256" key="1">
    <source>
        <dbReference type="SAM" id="MobiDB-lite"/>
    </source>
</evidence>
<evidence type="ECO:0000256" key="2">
    <source>
        <dbReference type="SAM" id="Phobius"/>
    </source>
</evidence>
<dbReference type="Gene3D" id="1.20.120.20">
    <property type="entry name" value="Apolipoprotein"/>
    <property type="match status" value="1"/>
</dbReference>
<evidence type="ECO:0000313" key="4">
    <source>
        <dbReference type="Proteomes" id="UP001231445"/>
    </source>
</evidence>
<protein>
    <recommendedName>
        <fullName evidence="5">DUF883 family protein</fullName>
    </recommendedName>
</protein>
<keyword evidence="2" id="KW-0812">Transmembrane</keyword>
<feature type="compositionally biased region" description="Low complexity" evidence="1">
    <location>
        <begin position="50"/>
        <end position="63"/>
    </location>
</feature>
<dbReference type="AlphaFoldDB" id="A0A9Y2B8K6"/>
<feature type="region of interest" description="Disordered" evidence="1">
    <location>
        <begin position="50"/>
        <end position="72"/>
    </location>
</feature>
<name>A0A9Y2B8K6_9SPHN</name>
<sequence length="187" mass="19682">MAETSKTKTRKSAAKKPAAKKTTKANAPESNTAEAKSRFNAALDEARAGAAALKAEAGERAGAYRQQAREKGTDLVSEAKNYGNEAKTKASDLAVEGKTRASDALSSFGKIVADVAPQIDEKVGEQYGDYARKASRSLQEASAKLEAKSVDEIGEDAREFVRKSPGTALGIAAIAGFIIARLFRGSK</sequence>
<gene>
    <name evidence="3" type="ORF">QQX03_08150</name>
</gene>
<evidence type="ECO:0000313" key="3">
    <source>
        <dbReference type="EMBL" id="WIW94942.1"/>
    </source>
</evidence>
<feature type="transmembrane region" description="Helical" evidence="2">
    <location>
        <begin position="166"/>
        <end position="183"/>
    </location>
</feature>
<dbReference type="KEGG" id="arue:QQX03_08150"/>
<dbReference type="EMBL" id="CP127221">
    <property type="protein sequence ID" value="WIW94942.1"/>
    <property type="molecule type" value="Genomic_DNA"/>
</dbReference>
<feature type="region of interest" description="Disordered" evidence="1">
    <location>
        <begin position="1"/>
        <end position="38"/>
    </location>
</feature>
<reference evidence="3 4" key="1">
    <citation type="submission" date="2023-06" db="EMBL/GenBank/DDBJ databases">
        <title>Altererythrobacter rubellus NBRC 112769 genome.</title>
        <authorList>
            <person name="Zhang K."/>
        </authorList>
    </citation>
    <scope>NUCLEOTIDE SEQUENCE [LARGE SCALE GENOMIC DNA]</scope>
    <source>
        <strain evidence="3 4">NBRC 112769</strain>
    </source>
</reference>
<keyword evidence="4" id="KW-1185">Reference proteome</keyword>
<dbReference type="RefSeq" id="WP_285975258.1">
    <property type="nucleotide sequence ID" value="NZ_CP127221.1"/>
</dbReference>
<feature type="compositionally biased region" description="Basic residues" evidence="1">
    <location>
        <begin position="7"/>
        <end position="23"/>
    </location>
</feature>
<keyword evidence="2" id="KW-0472">Membrane</keyword>
<proteinExistence type="predicted"/>
<evidence type="ECO:0008006" key="5">
    <source>
        <dbReference type="Google" id="ProtNLM"/>
    </source>
</evidence>
<keyword evidence="2" id="KW-1133">Transmembrane helix</keyword>
<organism evidence="3 4">
    <name type="scientific">Altererythrobacter rubellus</name>
    <dbReference type="NCBI Taxonomy" id="2173831"/>
    <lineage>
        <taxon>Bacteria</taxon>
        <taxon>Pseudomonadati</taxon>
        <taxon>Pseudomonadota</taxon>
        <taxon>Alphaproteobacteria</taxon>
        <taxon>Sphingomonadales</taxon>
        <taxon>Erythrobacteraceae</taxon>
        <taxon>Altererythrobacter</taxon>
    </lineage>
</organism>